<reference evidence="1" key="1">
    <citation type="submission" date="2022-10" db="EMBL/GenBank/DDBJ databases">
        <title>The complete genomes of actinobacterial strains from the NBC collection.</title>
        <authorList>
            <person name="Joergensen T.S."/>
            <person name="Alvarez Arevalo M."/>
            <person name="Sterndorff E.B."/>
            <person name="Faurdal D."/>
            <person name="Vuksanovic O."/>
            <person name="Mourched A.-S."/>
            <person name="Charusanti P."/>
            <person name="Shaw S."/>
            <person name="Blin K."/>
            <person name="Weber T."/>
        </authorList>
    </citation>
    <scope>NUCLEOTIDE SEQUENCE</scope>
    <source>
        <strain evidence="1">NBC_00303</strain>
    </source>
</reference>
<protein>
    <submittedName>
        <fullName evidence="1">Uncharacterized protein</fullName>
    </submittedName>
</protein>
<dbReference type="EMBL" id="CP108036">
    <property type="protein sequence ID" value="WUN81740.1"/>
    <property type="molecule type" value="Genomic_DNA"/>
</dbReference>
<gene>
    <name evidence="1" type="ORF">OHA91_26495</name>
</gene>
<evidence type="ECO:0000313" key="2">
    <source>
        <dbReference type="Proteomes" id="UP001432312"/>
    </source>
</evidence>
<dbReference type="GeneID" id="95499665"/>
<proteinExistence type="predicted"/>
<dbReference type="Proteomes" id="UP001432312">
    <property type="component" value="Chromosome"/>
</dbReference>
<sequence length="69" mass="7258">MELREKCEWAADNHGAGTASARGECTWAAPCSHPAVWSVRVSSAVGDSWWAACADHATASTVLSPRATD</sequence>
<evidence type="ECO:0000313" key="1">
    <source>
        <dbReference type="EMBL" id="WUN81740.1"/>
    </source>
</evidence>
<organism evidence="1 2">
    <name type="scientific">Streptomyces erythrochromogenes</name>
    <dbReference type="NCBI Taxonomy" id="285574"/>
    <lineage>
        <taxon>Bacteria</taxon>
        <taxon>Bacillati</taxon>
        <taxon>Actinomycetota</taxon>
        <taxon>Actinomycetes</taxon>
        <taxon>Kitasatosporales</taxon>
        <taxon>Streptomycetaceae</taxon>
        <taxon>Streptomyces</taxon>
    </lineage>
</organism>
<accession>A0ABZ1QGI4</accession>
<name>A0ABZ1QGI4_9ACTN</name>
<keyword evidence="2" id="KW-1185">Reference proteome</keyword>
<dbReference type="RefSeq" id="WP_266501825.1">
    <property type="nucleotide sequence ID" value="NZ_CP108036.1"/>
</dbReference>